<dbReference type="InterPro" id="IPR001173">
    <property type="entry name" value="Glyco_trans_2-like"/>
</dbReference>
<dbReference type="PANTHER" id="PTHR43685:SF3">
    <property type="entry name" value="SLR2126 PROTEIN"/>
    <property type="match status" value="1"/>
</dbReference>
<evidence type="ECO:0000313" key="4">
    <source>
        <dbReference type="Proteomes" id="UP000284892"/>
    </source>
</evidence>
<feature type="transmembrane region" description="Helical" evidence="1">
    <location>
        <begin position="281"/>
        <end position="297"/>
    </location>
</feature>
<evidence type="ECO:0000256" key="1">
    <source>
        <dbReference type="SAM" id="Phobius"/>
    </source>
</evidence>
<dbReference type="InterPro" id="IPR029044">
    <property type="entry name" value="Nucleotide-diphossugar_trans"/>
</dbReference>
<dbReference type="PANTHER" id="PTHR43685">
    <property type="entry name" value="GLYCOSYLTRANSFERASE"/>
    <property type="match status" value="1"/>
</dbReference>
<dbReference type="Gene3D" id="3.90.550.10">
    <property type="entry name" value="Spore Coat Polysaccharide Biosynthesis Protein SpsA, Chain A"/>
    <property type="match status" value="1"/>
</dbReference>
<keyword evidence="4" id="KW-1185">Reference proteome</keyword>
<keyword evidence="1" id="KW-0812">Transmembrane</keyword>
<name>A0A420DLP5_9FLAO</name>
<sequence length="350" mass="40019">MAFVFSLITFVFSMNTFYFSFIIPVYNRPDEIEELVRSITQLNGGYKFEIVIVEDGSTIPSKSIIKTYQTQLDISYYFKNNTGPGDSRNYGMKKAKGNYFIILDSDCILPKEYLIEVNKSLNINYVDCFGGPDNAHHTFTNLQKAINFAMTSFITTGGIRGGKTKVDKFQPRSFNMGLSKKAFEASGGFGSIHPGEDPDLSIRLNKLGFKTKLISNAYVYHKRRISWSKFYMQVNKFGMVRPILNQWHPETKRFVYWLPSLFSIGFIFAVISFLLGVKLFLLAYGFYFLLAFSIAFFSTKSLIIALQSIIAITIQFFGYGYGFLKSTIALTIFGQEPEQQFPYLFFKHGK</sequence>
<dbReference type="Proteomes" id="UP000284892">
    <property type="component" value="Unassembled WGS sequence"/>
</dbReference>
<keyword evidence="3" id="KW-0808">Transferase</keyword>
<gene>
    <name evidence="3" type="ORF">BXY80_1272</name>
</gene>
<keyword evidence="1" id="KW-0472">Membrane</keyword>
<comment type="caution">
    <text evidence="3">The sequence shown here is derived from an EMBL/GenBank/DDBJ whole genome shotgun (WGS) entry which is preliminary data.</text>
</comment>
<protein>
    <submittedName>
        <fullName evidence="3">Glycosyl transferase family 2</fullName>
    </submittedName>
</protein>
<keyword evidence="1" id="KW-1133">Transmembrane helix</keyword>
<accession>A0A420DLP5</accession>
<reference evidence="3 4" key="1">
    <citation type="submission" date="2018-09" db="EMBL/GenBank/DDBJ databases">
        <title>Genomic Encyclopedia of Archaeal and Bacterial Type Strains, Phase II (KMG-II): from individual species to whole genera.</title>
        <authorList>
            <person name="Goeker M."/>
        </authorList>
    </citation>
    <scope>NUCLEOTIDE SEQUENCE [LARGE SCALE GENOMIC DNA]</scope>
    <source>
        <strain evidence="3 4">DSM 26283</strain>
    </source>
</reference>
<feature type="transmembrane region" description="Helical" evidence="1">
    <location>
        <begin position="6"/>
        <end position="27"/>
    </location>
</feature>
<proteinExistence type="predicted"/>
<dbReference type="SUPFAM" id="SSF53448">
    <property type="entry name" value="Nucleotide-diphospho-sugar transferases"/>
    <property type="match status" value="1"/>
</dbReference>
<dbReference type="InterPro" id="IPR050834">
    <property type="entry name" value="Glycosyltransf_2"/>
</dbReference>
<feature type="transmembrane region" description="Helical" evidence="1">
    <location>
        <begin position="254"/>
        <end position="275"/>
    </location>
</feature>
<dbReference type="GO" id="GO:0016740">
    <property type="term" value="F:transferase activity"/>
    <property type="evidence" value="ECO:0007669"/>
    <property type="project" value="UniProtKB-KW"/>
</dbReference>
<feature type="transmembrane region" description="Helical" evidence="1">
    <location>
        <begin position="304"/>
        <end position="324"/>
    </location>
</feature>
<evidence type="ECO:0000313" key="3">
    <source>
        <dbReference type="EMBL" id="RKE95089.1"/>
    </source>
</evidence>
<dbReference type="AlphaFoldDB" id="A0A420DLP5"/>
<dbReference type="EMBL" id="RAQJ01000002">
    <property type="protein sequence ID" value="RKE95089.1"/>
    <property type="molecule type" value="Genomic_DNA"/>
</dbReference>
<evidence type="ECO:0000259" key="2">
    <source>
        <dbReference type="Pfam" id="PF00535"/>
    </source>
</evidence>
<organism evidence="3 4">
    <name type="scientific">Ichthyenterobacterium magnum</name>
    <dbReference type="NCBI Taxonomy" id="1230530"/>
    <lineage>
        <taxon>Bacteria</taxon>
        <taxon>Pseudomonadati</taxon>
        <taxon>Bacteroidota</taxon>
        <taxon>Flavobacteriia</taxon>
        <taxon>Flavobacteriales</taxon>
        <taxon>Flavobacteriaceae</taxon>
        <taxon>Ichthyenterobacterium</taxon>
    </lineage>
</organism>
<feature type="domain" description="Glycosyltransferase 2-like" evidence="2">
    <location>
        <begin position="20"/>
        <end position="131"/>
    </location>
</feature>
<dbReference type="Pfam" id="PF00535">
    <property type="entry name" value="Glycos_transf_2"/>
    <property type="match status" value="1"/>
</dbReference>